<dbReference type="OrthoDB" id="1401038at2"/>
<dbReference type="NCBIfam" id="TIGR00785">
    <property type="entry name" value="dass"/>
    <property type="match status" value="1"/>
</dbReference>
<protein>
    <submittedName>
        <fullName evidence="7">Anion transporter</fullName>
    </submittedName>
</protein>
<keyword evidence="3 6" id="KW-0812">Transmembrane</keyword>
<dbReference type="GO" id="GO:0022857">
    <property type="term" value="F:transmembrane transporter activity"/>
    <property type="evidence" value="ECO:0007669"/>
    <property type="project" value="InterPro"/>
</dbReference>
<dbReference type="Pfam" id="PF00939">
    <property type="entry name" value="Na_sulph_symp"/>
    <property type="match status" value="1"/>
</dbReference>
<dbReference type="RefSeq" id="WP_007933548.1">
    <property type="nucleotide sequence ID" value="NZ_AKVJ01000022.1"/>
</dbReference>
<feature type="transmembrane region" description="Helical" evidence="6">
    <location>
        <begin position="54"/>
        <end position="75"/>
    </location>
</feature>
<feature type="transmembrane region" description="Helical" evidence="6">
    <location>
        <begin position="444"/>
        <end position="467"/>
    </location>
</feature>
<feature type="transmembrane region" description="Helical" evidence="6">
    <location>
        <begin position="81"/>
        <end position="100"/>
    </location>
</feature>
<evidence type="ECO:0000256" key="5">
    <source>
        <dbReference type="ARBA" id="ARBA00023136"/>
    </source>
</evidence>
<gene>
    <name evidence="7" type="ORF">FB4_0533</name>
</gene>
<dbReference type="InterPro" id="IPR001898">
    <property type="entry name" value="SLC13A/DASS"/>
</dbReference>
<evidence type="ECO:0000256" key="3">
    <source>
        <dbReference type="ARBA" id="ARBA00022692"/>
    </source>
</evidence>
<sequence>MKNGAWRVIPMVIIPLAIWFITPPEGLTVSAWRLFGFYLSAIVGLILKPFSEALVLLSTVGAAGLFLNNVSIILAGYASTTVWLVFSAFGFGVAFIKTGLGRRIAYSMTRSFGNTTLRLGYVTALLDLVISPITPSNTARSGGIVFPIILSVVKTIGSEPGATAKKAGSYLMLNIYFVMKVTSFMFATAMAPNLLMIEFSKKILGVQLDWGLWAVAMLVPGLVLLVLVPLIGYYMDKPELTKIDNKKLVEEGLRDLGPMQKKEKILVGIFIFALLGWALPSVFGLFGIKLVINETAVAIVSMSLCFLLGVIGWDEFLDNKGAWNTLIWFGGIIGLASALDKAKFFPWLADVIKDNINFGNNPFLALVIIGFFSIVIRYFFASASSYAVAMLPVLLTVGKVAGIEPMSLALVLAGTNSYGGSLTHYGGGAAPIIFGAGYNTVKTWWIVGAVIAIVCFVVTMTIGYGWWKLLGII</sequence>
<reference evidence="7 8" key="1">
    <citation type="journal article" date="2012" name="J. Bacteriol.">
        <title>Draft Genome Sequences for Two Metal-Reducing Pelosinus fermentans Strains Isolated from a Cr(VI)-Contaminated Site and for Type Strain R7.</title>
        <authorList>
            <person name="Brown S.D."/>
            <person name="Podar M."/>
            <person name="Klingeman D.M."/>
            <person name="Johnson C.M."/>
            <person name="Yang Z.K."/>
            <person name="Utturkar S.M."/>
            <person name="Land M.L."/>
            <person name="Mosher J.J."/>
            <person name="Hurt R.A.Jr."/>
            <person name="Phelps T.J."/>
            <person name="Palumbo A.V."/>
            <person name="Arkin A.P."/>
            <person name="Hazen T.C."/>
            <person name="Elias D.A."/>
        </authorList>
    </citation>
    <scope>NUCLEOTIDE SEQUENCE [LARGE SCALE GENOMIC DNA]</scope>
    <source>
        <strain evidence="7 8">B4</strain>
    </source>
</reference>
<feature type="transmembrane region" description="Helical" evidence="6">
    <location>
        <begin position="294"/>
        <end position="313"/>
    </location>
</feature>
<dbReference type="Proteomes" id="UP000004324">
    <property type="component" value="Unassembled WGS sequence"/>
</dbReference>
<evidence type="ECO:0000256" key="2">
    <source>
        <dbReference type="ARBA" id="ARBA00007349"/>
    </source>
</evidence>
<dbReference type="PIRSF" id="PIRSF002457">
    <property type="entry name" value="DASS"/>
    <property type="match status" value="1"/>
</dbReference>
<dbReference type="PATRIC" id="fig|1149862.3.peg.1959"/>
<dbReference type="EMBL" id="AKVJ01000022">
    <property type="protein sequence ID" value="EIW19008.1"/>
    <property type="molecule type" value="Genomic_DNA"/>
</dbReference>
<feature type="transmembrane region" description="Helical" evidence="6">
    <location>
        <begin position="265"/>
        <end position="288"/>
    </location>
</feature>
<comment type="similarity">
    <text evidence="2">Belongs to the SLC13A/DASS transporter (TC 2.A.47) family. DIT1 subfamily.</text>
</comment>
<feature type="transmembrane region" description="Helical" evidence="6">
    <location>
        <begin position="210"/>
        <end position="234"/>
    </location>
</feature>
<keyword evidence="8" id="KW-1185">Reference proteome</keyword>
<dbReference type="InterPro" id="IPR030676">
    <property type="entry name" value="CitT-rel"/>
</dbReference>
<accession>I8RH40</accession>
<feature type="transmembrane region" description="Helical" evidence="6">
    <location>
        <begin position="387"/>
        <end position="413"/>
    </location>
</feature>
<comment type="subcellular location">
    <subcellularLocation>
        <location evidence="1">Membrane</location>
        <topology evidence="1">Multi-pass membrane protein</topology>
    </subcellularLocation>
</comment>
<proteinExistence type="inferred from homology"/>
<comment type="caution">
    <text evidence="7">The sequence shown here is derived from an EMBL/GenBank/DDBJ whole genome shotgun (WGS) entry which is preliminary data.</text>
</comment>
<keyword evidence="5 6" id="KW-0472">Membrane</keyword>
<feature type="transmembrane region" description="Helical" evidence="6">
    <location>
        <begin position="325"/>
        <end position="342"/>
    </location>
</feature>
<organism evidence="7 8">
    <name type="scientific">Pelosinus fermentans B4</name>
    <dbReference type="NCBI Taxonomy" id="1149862"/>
    <lineage>
        <taxon>Bacteria</taxon>
        <taxon>Bacillati</taxon>
        <taxon>Bacillota</taxon>
        <taxon>Negativicutes</taxon>
        <taxon>Selenomonadales</taxon>
        <taxon>Sporomusaceae</taxon>
        <taxon>Pelosinus</taxon>
    </lineage>
</organism>
<feature type="transmembrane region" description="Helical" evidence="6">
    <location>
        <begin position="362"/>
        <end position="380"/>
    </location>
</feature>
<keyword evidence="4 6" id="KW-1133">Transmembrane helix</keyword>
<dbReference type="GO" id="GO:0016020">
    <property type="term" value="C:membrane"/>
    <property type="evidence" value="ECO:0007669"/>
    <property type="project" value="UniProtKB-SubCell"/>
</dbReference>
<evidence type="ECO:0000313" key="7">
    <source>
        <dbReference type="EMBL" id="EIW19008.1"/>
    </source>
</evidence>
<evidence type="ECO:0000256" key="6">
    <source>
        <dbReference type="SAM" id="Phobius"/>
    </source>
</evidence>
<feature type="transmembrane region" description="Helical" evidence="6">
    <location>
        <begin position="169"/>
        <end position="190"/>
    </location>
</feature>
<feature type="transmembrane region" description="Helical" evidence="6">
    <location>
        <begin position="27"/>
        <end position="47"/>
    </location>
</feature>
<evidence type="ECO:0000313" key="8">
    <source>
        <dbReference type="Proteomes" id="UP000004324"/>
    </source>
</evidence>
<evidence type="ECO:0000256" key="4">
    <source>
        <dbReference type="ARBA" id="ARBA00022989"/>
    </source>
</evidence>
<feature type="transmembrane region" description="Helical" evidence="6">
    <location>
        <begin position="5"/>
        <end position="21"/>
    </location>
</feature>
<dbReference type="PANTHER" id="PTHR42826">
    <property type="entry name" value="DICARBOXYLATE TRANSPORTER 2.1, CHLOROPLASTIC"/>
    <property type="match status" value="1"/>
</dbReference>
<evidence type="ECO:0000256" key="1">
    <source>
        <dbReference type="ARBA" id="ARBA00004141"/>
    </source>
</evidence>
<dbReference type="AlphaFoldDB" id="I8RH40"/>
<name>I8RH40_9FIRM</name>